<dbReference type="AlphaFoldDB" id="A0AAW0GW14"/>
<keyword evidence="2" id="KW-1185">Reference proteome</keyword>
<proteinExistence type="predicted"/>
<name>A0AAW0GW14_9APHY</name>
<dbReference type="EMBL" id="JASBNA010000001">
    <property type="protein sequence ID" value="KAK7696452.1"/>
    <property type="molecule type" value="Genomic_DNA"/>
</dbReference>
<gene>
    <name evidence="1" type="ORF">QCA50_001109</name>
</gene>
<evidence type="ECO:0000313" key="1">
    <source>
        <dbReference type="EMBL" id="KAK7696452.1"/>
    </source>
</evidence>
<dbReference type="Proteomes" id="UP001385951">
    <property type="component" value="Unassembled WGS sequence"/>
</dbReference>
<evidence type="ECO:0000313" key="2">
    <source>
        <dbReference type="Proteomes" id="UP001385951"/>
    </source>
</evidence>
<sequence>MPAWVVVTPPVMPHPDCKPSLSQTVSTKHTKVWRHLEHISEIQDEDDEDEDMPIHLEPPLINPYEALSSFSHFIVQPKATLSADTALSGPVILPSRGGQPPNVPHPEPTMGYGVFKKKYTELQIAGLLDGSGIWVQDEAENYLDPEP</sequence>
<organism evidence="1 2">
    <name type="scientific">Cerrena zonata</name>
    <dbReference type="NCBI Taxonomy" id="2478898"/>
    <lineage>
        <taxon>Eukaryota</taxon>
        <taxon>Fungi</taxon>
        <taxon>Dikarya</taxon>
        <taxon>Basidiomycota</taxon>
        <taxon>Agaricomycotina</taxon>
        <taxon>Agaricomycetes</taxon>
        <taxon>Polyporales</taxon>
        <taxon>Cerrenaceae</taxon>
        <taxon>Cerrena</taxon>
    </lineage>
</organism>
<comment type="caution">
    <text evidence="1">The sequence shown here is derived from an EMBL/GenBank/DDBJ whole genome shotgun (WGS) entry which is preliminary data.</text>
</comment>
<protein>
    <submittedName>
        <fullName evidence="1">Uncharacterized protein</fullName>
    </submittedName>
</protein>
<accession>A0AAW0GW14</accession>
<reference evidence="1 2" key="1">
    <citation type="submission" date="2022-09" db="EMBL/GenBank/DDBJ databases">
        <authorList>
            <person name="Palmer J.M."/>
        </authorList>
    </citation>
    <scope>NUCLEOTIDE SEQUENCE [LARGE SCALE GENOMIC DNA]</scope>
    <source>
        <strain evidence="1 2">DSM 7382</strain>
    </source>
</reference>